<dbReference type="InterPro" id="IPR021733">
    <property type="entry name" value="DUF3304"/>
</dbReference>
<name>A0A6L6IQ86_9ENTR</name>
<proteinExistence type="predicted"/>
<evidence type="ECO:0000313" key="1">
    <source>
        <dbReference type="EMBL" id="MTH49012.1"/>
    </source>
</evidence>
<protein>
    <submittedName>
        <fullName evidence="1">DUF3304 domain-containing protein</fullName>
    </submittedName>
</protein>
<keyword evidence="2" id="KW-1185">Reference proteome</keyword>
<dbReference type="AlphaFoldDB" id="A0A6L6IQ86"/>
<accession>A0A6L6IQ86</accession>
<evidence type="ECO:0000313" key="2">
    <source>
        <dbReference type="Proteomes" id="UP000477739"/>
    </source>
</evidence>
<feature type="non-terminal residue" evidence="1">
    <location>
        <position position="80"/>
    </location>
</feature>
<gene>
    <name evidence="1" type="ORF">GJV78_22885</name>
</gene>
<dbReference type="EMBL" id="WMJZ01000174">
    <property type="protein sequence ID" value="MTH49012.1"/>
    <property type="molecule type" value="Genomic_DNA"/>
</dbReference>
<dbReference type="RefSeq" id="WP_155110337.1">
    <property type="nucleotide sequence ID" value="NZ_WMJZ01000174.1"/>
</dbReference>
<dbReference type="Proteomes" id="UP000477739">
    <property type="component" value="Unassembled WGS sequence"/>
</dbReference>
<reference evidence="1 2" key="1">
    <citation type="submission" date="2019-11" db="EMBL/GenBank/DDBJ databases">
        <title>Escherichia alba sp. nov. isolated from the gut of plastic-eating superworms Zophobas atratus.</title>
        <authorList>
            <person name="Yang Y."/>
        </authorList>
    </citation>
    <scope>NUCLEOTIDE SEQUENCE [LARGE SCALE GENOMIC DNA]</scope>
    <source>
        <strain evidence="2">BIT-B35</strain>
    </source>
</reference>
<organism evidence="1 2">
    <name type="scientific">Intestinirhabdus alba</name>
    <dbReference type="NCBI Taxonomy" id="2899544"/>
    <lineage>
        <taxon>Bacteria</taxon>
        <taxon>Pseudomonadati</taxon>
        <taxon>Pseudomonadota</taxon>
        <taxon>Gammaproteobacteria</taxon>
        <taxon>Enterobacterales</taxon>
        <taxon>Enterobacteriaceae</taxon>
        <taxon>Intestinirhabdus</taxon>
    </lineage>
</organism>
<feature type="non-terminal residue" evidence="1">
    <location>
        <position position="1"/>
    </location>
</feature>
<comment type="caution">
    <text evidence="1">The sequence shown here is derived from an EMBL/GenBank/DDBJ whole genome shotgun (WGS) entry which is preliminary data.</text>
</comment>
<sequence length="80" mass="8695">GSPGPNIGAFGEGGGACCISLPDKWRPGLKADVEWVVNTHAGLVKFPGYVDREKYKAWEKNHTDGLVKHRTTVDIPDYGN</sequence>
<dbReference type="Pfam" id="PF11745">
    <property type="entry name" value="DUF3304"/>
    <property type="match status" value="1"/>
</dbReference>
<dbReference type="OrthoDB" id="6498852at2"/>